<dbReference type="Gene3D" id="3.90.550.10">
    <property type="entry name" value="Spore Coat Polysaccharide Biosynthesis Protein SpsA, Chain A"/>
    <property type="match status" value="1"/>
</dbReference>
<dbReference type="CDD" id="cd06439">
    <property type="entry name" value="CESA_like_1"/>
    <property type="match status" value="1"/>
</dbReference>
<dbReference type="PANTHER" id="PTHR43630:SF1">
    <property type="entry name" value="POLY-BETA-1,6-N-ACETYL-D-GLUCOSAMINE SYNTHASE"/>
    <property type="match status" value="1"/>
</dbReference>
<keyword evidence="4" id="KW-1133">Transmembrane helix</keyword>
<dbReference type="InterPro" id="IPR001173">
    <property type="entry name" value="Glyco_trans_2-like"/>
</dbReference>
<dbReference type="RefSeq" id="WP_173075422.1">
    <property type="nucleotide sequence ID" value="NZ_CP041345.1"/>
</dbReference>
<feature type="transmembrane region" description="Helical" evidence="4">
    <location>
        <begin position="325"/>
        <end position="347"/>
    </location>
</feature>
<dbReference type="Pfam" id="PF00535">
    <property type="entry name" value="Glycos_transf_2"/>
    <property type="match status" value="1"/>
</dbReference>
<feature type="transmembrane region" description="Helical" evidence="4">
    <location>
        <begin position="359"/>
        <end position="378"/>
    </location>
</feature>
<protein>
    <submittedName>
        <fullName evidence="6">Glycosyltransferase family 2 protein</fullName>
    </submittedName>
</protein>
<evidence type="ECO:0000256" key="1">
    <source>
        <dbReference type="ARBA" id="ARBA00006739"/>
    </source>
</evidence>
<keyword evidence="3 6" id="KW-0808">Transferase</keyword>
<evidence type="ECO:0000256" key="3">
    <source>
        <dbReference type="ARBA" id="ARBA00022679"/>
    </source>
</evidence>
<feature type="transmembrane region" description="Helical" evidence="4">
    <location>
        <begin position="6"/>
        <end position="31"/>
    </location>
</feature>
<sequence length="396" mass="45032">MIIEYLFWTGIFIIAYTYFGYPLLLGSFCALKKVLASSNKNNNNSELPPVTIVTAAYNEENHVESKIENNNQIDYPKDKITQLWVENGSTDKTLTLLKKHSDIVLITTKERLGKAESLNNAVQKINTPIVILTDANTTLSKNSVKDLVKHFTNPKVGCVAGRKMVKWSKEDSSASKGEGFYWIFESFLKKMESCTGTTISGAGELYAIRTELFKTIDSDTILDDFAVSSKIIEQGYQIKYEPNAIAQESGSLTIEDERKRKIRIAAGSFQLLSRHLSSLISKQNIDVSFKFISHKLLRWIAVPPFLILLPVLNAFIIAMQNELNAIYIFSMFLFGIFYLWVLVGFILRNKKSVPPIIILPYYGFMMNISMFEGFIRYLGGKQNYLWEKANRKVDKL</sequence>
<feature type="transmembrane region" description="Helical" evidence="4">
    <location>
        <begin position="296"/>
        <end position="319"/>
    </location>
</feature>
<dbReference type="EMBL" id="CP041345">
    <property type="protein sequence ID" value="QKG80571.1"/>
    <property type="molecule type" value="Genomic_DNA"/>
</dbReference>
<keyword evidence="4" id="KW-0812">Transmembrane</keyword>
<name>A0A7D3XWQ9_9BACT</name>
<evidence type="ECO:0000313" key="7">
    <source>
        <dbReference type="Proteomes" id="UP000500961"/>
    </source>
</evidence>
<evidence type="ECO:0000256" key="4">
    <source>
        <dbReference type="SAM" id="Phobius"/>
    </source>
</evidence>
<reference evidence="6 7" key="1">
    <citation type="submission" date="2019-07" db="EMBL/GenBank/DDBJ databases">
        <title>Thalassofilum flectens gen. nov., sp. nov., a novel moderate thermophilic anaerobe from a shallow sea hot spring in Kunashir Island (Russia), representing a new family in the order Bacteroidales, and proposal of Thalassofilacea fam. nov.</title>
        <authorList>
            <person name="Kochetkova T.V."/>
            <person name="Podosokorskaya O.A."/>
            <person name="Novikov A."/>
            <person name="Elcheninov A.G."/>
            <person name="Toshchakov S.V."/>
            <person name="Kublanov I.V."/>
        </authorList>
    </citation>
    <scope>NUCLEOTIDE SEQUENCE [LARGE SCALE GENOMIC DNA]</scope>
    <source>
        <strain evidence="6 7">38-H</strain>
    </source>
</reference>
<keyword evidence="2" id="KW-0328">Glycosyltransferase</keyword>
<dbReference type="GO" id="GO:0016757">
    <property type="term" value="F:glycosyltransferase activity"/>
    <property type="evidence" value="ECO:0007669"/>
    <property type="project" value="UniProtKB-KW"/>
</dbReference>
<proteinExistence type="inferred from homology"/>
<feature type="domain" description="Glycosyltransferase 2-like" evidence="5">
    <location>
        <begin position="51"/>
        <end position="187"/>
    </location>
</feature>
<organism evidence="6 7">
    <name type="scientific">Tenuifilum thalassicum</name>
    <dbReference type="NCBI Taxonomy" id="2590900"/>
    <lineage>
        <taxon>Bacteria</taxon>
        <taxon>Pseudomonadati</taxon>
        <taxon>Bacteroidota</taxon>
        <taxon>Bacteroidia</taxon>
        <taxon>Bacteroidales</taxon>
        <taxon>Tenuifilaceae</taxon>
        <taxon>Tenuifilum</taxon>
    </lineage>
</organism>
<accession>A0A7D3XWQ9</accession>
<dbReference type="AlphaFoldDB" id="A0A7D3XWQ9"/>
<dbReference type="SUPFAM" id="SSF53448">
    <property type="entry name" value="Nucleotide-diphospho-sugar transferases"/>
    <property type="match status" value="1"/>
</dbReference>
<evidence type="ECO:0000256" key="2">
    <source>
        <dbReference type="ARBA" id="ARBA00022676"/>
    </source>
</evidence>
<gene>
    <name evidence="6" type="ORF">FHG85_09915</name>
</gene>
<evidence type="ECO:0000259" key="5">
    <source>
        <dbReference type="Pfam" id="PF00535"/>
    </source>
</evidence>
<dbReference type="KEGG" id="ttz:FHG85_09915"/>
<comment type="similarity">
    <text evidence="1">Belongs to the glycosyltransferase 2 family.</text>
</comment>
<dbReference type="InterPro" id="IPR029044">
    <property type="entry name" value="Nucleotide-diphossugar_trans"/>
</dbReference>
<keyword evidence="7" id="KW-1185">Reference proteome</keyword>
<dbReference type="Proteomes" id="UP000500961">
    <property type="component" value="Chromosome"/>
</dbReference>
<evidence type="ECO:0000313" key="6">
    <source>
        <dbReference type="EMBL" id="QKG80571.1"/>
    </source>
</evidence>
<keyword evidence="4" id="KW-0472">Membrane</keyword>
<dbReference type="PANTHER" id="PTHR43630">
    <property type="entry name" value="POLY-BETA-1,6-N-ACETYL-D-GLUCOSAMINE SYNTHASE"/>
    <property type="match status" value="1"/>
</dbReference>